<organism evidence="2 3">
    <name type="scientific">Rahnella bonaserana</name>
    <dbReference type="NCBI Taxonomy" id="2816248"/>
    <lineage>
        <taxon>Bacteria</taxon>
        <taxon>Pseudomonadati</taxon>
        <taxon>Pseudomonadota</taxon>
        <taxon>Gammaproteobacteria</taxon>
        <taxon>Enterobacterales</taxon>
        <taxon>Yersiniaceae</taxon>
        <taxon>Rahnella</taxon>
    </lineage>
</organism>
<dbReference type="Proteomes" id="UP000734343">
    <property type="component" value="Unassembled WGS sequence"/>
</dbReference>
<evidence type="ECO:0000313" key="2">
    <source>
        <dbReference type="EMBL" id="MBU9855298.1"/>
    </source>
</evidence>
<keyword evidence="1" id="KW-0175">Coiled coil</keyword>
<name>A0ABS6LT71_9GAMM</name>
<sequence>MKSDSTKTVATVINDVLEVKTGQGEKETSGSVGSNIIQLFTEKKSKYEQKKIVLDEVESSISRCLQEKENATKEIKENEESWRSRFRKSRGAMTDELKNAHSQRLIQEGLAREFDDLIEELELEKQSAMLGCASAGQALISAHRIALNTYADNQLQLAMKNLSPTIVRAVKLKLLALSTVSVQEMQSAYYSEPDKVVSVEIGNALVGAAHSAQFNMKIEPVLEEIGIYPPKLNGVDMALVQSPARRHVLAQKLKKITASNKE</sequence>
<evidence type="ECO:0000313" key="3">
    <source>
        <dbReference type="Proteomes" id="UP000734343"/>
    </source>
</evidence>
<keyword evidence="3" id="KW-1185">Reference proteome</keyword>
<evidence type="ECO:0000256" key="1">
    <source>
        <dbReference type="SAM" id="Coils"/>
    </source>
</evidence>
<proteinExistence type="predicted"/>
<dbReference type="EMBL" id="JAFMOW010000058">
    <property type="protein sequence ID" value="MBU9855298.1"/>
    <property type="molecule type" value="Genomic_DNA"/>
</dbReference>
<dbReference type="RefSeq" id="WP_217172781.1">
    <property type="nucleotide sequence ID" value="NZ_JAFMOW010000058.1"/>
</dbReference>
<protein>
    <submittedName>
        <fullName evidence="2">Capsid protein</fullName>
    </submittedName>
</protein>
<gene>
    <name evidence="2" type="ORF">J1778_08380</name>
</gene>
<comment type="caution">
    <text evidence="2">The sequence shown here is derived from an EMBL/GenBank/DDBJ whole genome shotgun (WGS) entry which is preliminary data.</text>
</comment>
<reference evidence="2 3" key="1">
    <citation type="submission" date="2021-03" db="EMBL/GenBank/DDBJ databases">
        <title>Five novel Rahnella species.</title>
        <authorList>
            <person name="Brady C."/>
            <person name="Asselin J."/>
            <person name="Beer S."/>
            <person name="Bruberg M.B."/>
            <person name="Crampton B."/>
            <person name="Venter S."/>
            <person name="Arnold D."/>
            <person name="Denman S."/>
        </authorList>
    </citation>
    <scope>NUCLEOTIDE SEQUENCE [LARGE SCALE GENOMIC DNA]</scope>
    <source>
        <strain evidence="2 3">H11b</strain>
    </source>
</reference>
<feature type="coiled-coil region" evidence="1">
    <location>
        <begin position="54"/>
        <end position="85"/>
    </location>
</feature>
<accession>A0ABS6LT71</accession>